<comment type="caution">
    <text evidence="2">The sequence shown here is derived from an EMBL/GenBank/DDBJ whole genome shotgun (WGS) entry which is preliminary data.</text>
</comment>
<dbReference type="STRING" id="49280.A9996_04525"/>
<dbReference type="EMBL" id="QLLQ01000002">
    <property type="protein sequence ID" value="RAJ26605.1"/>
    <property type="molecule type" value="Genomic_DNA"/>
</dbReference>
<dbReference type="InterPro" id="IPR038725">
    <property type="entry name" value="YdaG_split_barrel_FMN-bd"/>
</dbReference>
<proteinExistence type="predicted"/>
<dbReference type="OrthoDB" id="1432662at2"/>
<name>A0A1A7R4Y3_9FLAO</name>
<dbReference type="RefSeq" id="WP_066431435.1">
    <property type="nucleotide sequence ID" value="NZ_LZRN01000006.1"/>
</dbReference>
<dbReference type="InterPro" id="IPR012349">
    <property type="entry name" value="Split_barrel_FMN-bd"/>
</dbReference>
<organism evidence="2 3">
    <name type="scientific">Gelidibacter algens</name>
    <dbReference type="NCBI Taxonomy" id="49280"/>
    <lineage>
        <taxon>Bacteria</taxon>
        <taxon>Pseudomonadati</taxon>
        <taxon>Bacteroidota</taxon>
        <taxon>Flavobacteriia</taxon>
        <taxon>Flavobacteriales</taxon>
        <taxon>Flavobacteriaceae</taxon>
        <taxon>Gelidibacter</taxon>
    </lineage>
</organism>
<gene>
    <name evidence="2" type="ORF">LX77_00860</name>
</gene>
<accession>A0A1A7R4Y3</accession>
<dbReference type="SUPFAM" id="SSF50475">
    <property type="entry name" value="FMN-binding split barrel"/>
    <property type="match status" value="1"/>
</dbReference>
<dbReference type="Proteomes" id="UP000248987">
    <property type="component" value="Unassembled WGS sequence"/>
</dbReference>
<dbReference type="InterPro" id="IPR052917">
    <property type="entry name" value="Stress-Dev_Protein"/>
</dbReference>
<feature type="domain" description="General stress protein FMN-binding split barrel" evidence="1">
    <location>
        <begin position="10"/>
        <end position="157"/>
    </location>
</feature>
<dbReference type="AlphaFoldDB" id="A0A1A7R4Y3"/>
<evidence type="ECO:0000313" key="2">
    <source>
        <dbReference type="EMBL" id="RAJ26605.1"/>
    </source>
</evidence>
<reference evidence="2 3" key="1">
    <citation type="submission" date="2018-06" db="EMBL/GenBank/DDBJ databases">
        <title>Genomic Encyclopedia of Archaeal and Bacterial Type Strains, Phase II (KMG-II): from individual species to whole genera.</title>
        <authorList>
            <person name="Goeker M."/>
        </authorList>
    </citation>
    <scope>NUCLEOTIDE SEQUENCE [LARGE SCALE GENOMIC DNA]</scope>
    <source>
        <strain evidence="2 3">DSM 12408</strain>
    </source>
</reference>
<evidence type="ECO:0000259" key="1">
    <source>
        <dbReference type="Pfam" id="PF16242"/>
    </source>
</evidence>
<dbReference type="PANTHER" id="PTHR34818:SF1">
    <property type="entry name" value="PROTEIN BLI-3"/>
    <property type="match status" value="1"/>
</dbReference>
<keyword evidence="3" id="KW-1185">Reference proteome</keyword>
<dbReference type="Pfam" id="PF16242">
    <property type="entry name" value="Pyrid_ox_like"/>
    <property type="match status" value="1"/>
</dbReference>
<dbReference type="PANTHER" id="PTHR34818">
    <property type="entry name" value="PROTEIN BLI-3"/>
    <property type="match status" value="1"/>
</dbReference>
<evidence type="ECO:0000313" key="3">
    <source>
        <dbReference type="Proteomes" id="UP000248987"/>
    </source>
</evidence>
<dbReference type="Gene3D" id="2.30.110.10">
    <property type="entry name" value="Electron Transport, Fmn-binding Protein, Chain A"/>
    <property type="match status" value="1"/>
</dbReference>
<protein>
    <submittedName>
        <fullName evidence="2">General stress protein 26</fullName>
    </submittedName>
</protein>
<sequence length="166" mass="18622">MSKENLYNDEAKNKIKEMAEDIDFTMMATNLKKTPLHMIPMSTKKVDAHGNIWFLSNKNSTHNQNIMNDANLHLIYGDKSDMQFLNVYGMATITTDRAMIDELYGSADDAWFDGKDDPNITAISVKPTEAFYWDPKSNKLVNLVKIGVGAITGNQPDTMDVGTLKP</sequence>